<proteinExistence type="predicted"/>
<reference evidence="1" key="1">
    <citation type="journal article" date="2019" name="Sci. Rep.">
        <title>Draft genome of Tanacetum cinerariifolium, the natural source of mosquito coil.</title>
        <authorList>
            <person name="Yamashiro T."/>
            <person name="Shiraishi A."/>
            <person name="Satake H."/>
            <person name="Nakayama K."/>
        </authorList>
    </citation>
    <scope>NUCLEOTIDE SEQUENCE</scope>
</reference>
<gene>
    <name evidence="1" type="ORF">Tci_881975</name>
</gene>
<feature type="non-terminal residue" evidence="1">
    <location>
        <position position="1"/>
    </location>
</feature>
<dbReference type="AlphaFoldDB" id="A0A699TLK4"/>
<protein>
    <submittedName>
        <fullName evidence="1">Uncharacterized protein</fullName>
    </submittedName>
</protein>
<sequence length="134" mass="14890">RRRKLVIADSDEEAEDAAAKEDGIDLDKFTALATAALGLEQPAVPTENVKPMEEQEEMEVPLTRKRSTYRRARTQFHTIAFARFRSTTSTGVLSQTVVPEPAASYVAPDTAGEFYTQDECYEGAEKEGLGRFEI</sequence>
<name>A0A699TLK4_TANCI</name>
<organism evidence="1">
    <name type="scientific">Tanacetum cinerariifolium</name>
    <name type="common">Dalmatian daisy</name>
    <name type="synonym">Chrysanthemum cinerariifolium</name>
    <dbReference type="NCBI Taxonomy" id="118510"/>
    <lineage>
        <taxon>Eukaryota</taxon>
        <taxon>Viridiplantae</taxon>
        <taxon>Streptophyta</taxon>
        <taxon>Embryophyta</taxon>
        <taxon>Tracheophyta</taxon>
        <taxon>Spermatophyta</taxon>
        <taxon>Magnoliopsida</taxon>
        <taxon>eudicotyledons</taxon>
        <taxon>Gunneridae</taxon>
        <taxon>Pentapetalae</taxon>
        <taxon>asterids</taxon>
        <taxon>campanulids</taxon>
        <taxon>Asterales</taxon>
        <taxon>Asteraceae</taxon>
        <taxon>Asteroideae</taxon>
        <taxon>Anthemideae</taxon>
        <taxon>Anthemidinae</taxon>
        <taxon>Tanacetum</taxon>
    </lineage>
</organism>
<dbReference type="EMBL" id="BKCJ011249441">
    <property type="protein sequence ID" value="GFD10006.1"/>
    <property type="molecule type" value="Genomic_DNA"/>
</dbReference>
<comment type="caution">
    <text evidence="1">The sequence shown here is derived from an EMBL/GenBank/DDBJ whole genome shotgun (WGS) entry which is preliminary data.</text>
</comment>
<accession>A0A699TLK4</accession>
<evidence type="ECO:0000313" key="1">
    <source>
        <dbReference type="EMBL" id="GFD10006.1"/>
    </source>
</evidence>